<dbReference type="EMBL" id="JAQGDS010000002">
    <property type="protein sequence ID" value="KAJ6263677.1"/>
    <property type="molecule type" value="Genomic_DNA"/>
</dbReference>
<evidence type="ECO:0000313" key="3">
    <source>
        <dbReference type="Proteomes" id="UP001221413"/>
    </source>
</evidence>
<dbReference type="AlphaFoldDB" id="A0AAD6NMG8"/>
<proteinExistence type="predicted"/>
<comment type="caution">
    <text evidence="2">The sequence shown here is derived from an EMBL/GenBank/DDBJ whole genome shotgun (WGS) entry which is preliminary data.</text>
</comment>
<protein>
    <submittedName>
        <fullName evidence="2">Uncharacterized protein</fullName>
    </submittedName>
</protein>
<reference evidence="2" key="1">
    <citation type="submission" date="2023-01" db="EMBL/GenBank/DDBJ databases">
        <title>The chitinases involved in constricting ring structure development in the nematode-trapping fungus Drechslerella dactyloides.</title>
        <authorList>
            <person name="Wang R."/>
            <person name="Zhang L."/>
            <person name="Tang P."/>
            <person name="Li S."/>
            <person name="Liang L."/>
        </authorList>
    </citation>
    <scope>NUCLEOTIDE SEQUENCE</scope>
    <source>
        <strain evidence="2">YMF1.00031</strain>
    </source>
</reference>
<organism evidence="2 3">
    <name type="scientific">Drechslerella dactyloides</name>
    <name type="common">Nematode-trapping fungus</name>
    <name type="synonym">Arthrobotrys dactyloides</name>
    <dbReference type="NCBI Taxonomy" id="74499"/>
    <lineage>
        <taxon>Eukaryota</taxon>
        <taxon>Fungi</taxon>
        <taxon>Dikarya</taxon>
        <taxon>Ascomycota</taxon>
        <taxon>Pezizomycotina</taxon>
        <taxon>Orbiliomycetes</taxon>
        <taxon>Orbiliales</taxon>
        <taxon>Orbiliaceae</taxon>
        <taxon>Drechslerella</taxon>
    </lineage>
</organism>
<accession>A0AAD6NMG8</accession>
<sequence>MHYKLPAIIPKTDSKDLIMPQLYPRPTRMPRQVYMQPLGLDPYPFDIESNLGLLLAFQTAERIFIQYGGLELLADLGQEALWSIPSQRMETHAEIRRHVNIFFTDPPDNLYAFFPEFIIDEALTNPAEFGHHIRDAFYTLRTIRLNAELVYASAVAGKNLITTFKLVHTITNCVAHAFLSYLFTIMCDPLSGVVQMDTPSSINYTVQHDKIETIGDAGRWLERRIWGGLVFYSGLTGPGFGTPCIYRKDSQDDNPKNLFLRLDNQRLGAIIREEDPCLPMKYLGDDGNTPDPENRKISGLQDGSQPELLQVEFPSSSEDNSLAVVGLHPFHCENPEIWLLEEDLDTSYGMDISMEGLLYECLDEKWEDLSQCLDKKWEPSRFSPEKSLSVKSSPEKSSPSKSSPVKTPSTNSSPEKMSMSPPKNSPEKMSMSPSKNSPEKMSISPSKSSPEKMMISPPKNSPEKISPSN</sequence>
<keyword evidence="3" id="KW-1185">Reference proteome</keyword>
<name>A0AAD6NMG8_DREDA</name>
<feature type="compositionally biased region" description="Low complexity" evidence="1">
    <location>
        <begin position="385"/>
        <end position="442"/>
    </location>
</feature>
<feature type="region of interest" description="Disordered" evidence="1">
    <location>
        <begin position="285"/>
        <end position="304"/>
    </location>
</feature>
<evidence type="ECO:0000256" key="1">
    <source>
        <dbReference type="SAM" id="MobiDB-lite"/>
    </source>
</evidence>
<gene>
    <name evidence="2" type="ORF">Dda_2246</name>
</gene>
<evidence type="ECO:0000313" key="2">
    <source>
        <dbReference type="EMBL" id="KAJ6263677.1"/>
    </source>
</evidence>
<feature type="region of interest" description="Disordered" evidence="1">
    <location>
        <begin position="380"/>
        <end position="469"/>
    </location>
</feature>
<dbReference type="Proteomes" id="UP001221413">
    <property type="component" value="Unassembled WGS sequence"/>
</dbReference>